<dbReference type="Proteomes" id="UP000095280">
    <property type="component" value="Unplaced"/>
</dbReference>
<accession>A0A1I8FBC8</accession>
<keyword evidence="2" id="KW-1185">Reference proteome</keyword>
<feature type="compositionally biased region" description="Low complexity" evidence="1">
    <location>
        <begin position="583"/>
        <end position="594"/>
    </location>
</feature>
<feature type="compositionally biased region" description="Basic residues" evidence="1">
    <location>
        <begin position="423"/>
        <end position="439"/>
    </location>
</feature>
<feature type="region of interest" description="Disordered" evidence="1">
    <location>
        <begin position="570"/>
        <end position="610"/>
    </location>
</feature>
<dbReference type="AlphaFoldDB" id="A0A1I8FBC8"/>
<feature type="region of interest" description="Disordered" evidence="1">
    <location>
        <begin position="417"/>
        <end position="444"/>
    </location>
</feature>
<reference evidence="3" key="1">
    <citation type="submission" date="2016-11" db="UniProtKB">
        <authorList>
            <consortium name="WormBaseParasite"/>
        </authorList>
    </citation>
    <scope>IDENTIFICATION</scope>
</reference>
<organism evidence="2 3">
    <name type="scientific">Macrostomum lignano</name>
    <dbReference type="NCBI Taxonomy" id="282301"/>
    <lineage>
        <taxon>Eukaryota</taxon>
        <taxon>Metazoa</taxon>
        <taxon>Spiralia</taxon>
        <taxon>Lophotrochozoa</taxon>
        <taxon>Platyhelminthes</taxon>
        <taxon>Rhabditophora</taxon>
        <taxon>Macrostomorpha</taxon>
        <taxon>Macrostomida</taxon>
        <taxon>Macrostomidae</taxon>
        <taxon>Macrostomum</taxon>
    </lineage>
</organism>
<proteinExistence type="predicted"/>
<dbReference type="WBParaSite" id="maker-unitig_26545-snap-gene-0.2-mRNA-1">
    <property type="protein sequence ID" value="maker-unitig_26545-snap-gene-0.2-mRNA-1"/>
    <property type="gene ID" value="maker-unitig_26545-snap-gene-0.2"/>
</dbReference>
<name>A0A1I8FBC8_9PLAT</name>
<protein>
    <submittedName>
        <fullName evidence="3">PIH1_CS domain-containing protein</fullName>
    </submittedName>
</protein>
<evidence type="ECO:0000313" key="3">
    <source>
        <dbReference type="WBParaSite" id="maker-unitig_26545-snap-gene-0.2-mRNA-1"/>
    </source>
</evidence>
<evidence type="ECO:0000256" key="1">
    <source>
        <dbReference type="SAM" id="MobiDB-lite"/>
    </source>
</evidence>
<sequence>DNLLAFINKTYLHAAGPKAKPYKVEAPELEEPQQKVKVAATKPARVRQPLAKATSGHHAKTHHLQLSLRLACTPAVAVAASSCRRAAARRCPGGRLRPTHRRAGGWRPCSRPSSLGFCPDLAELESVVSPVRLRLMHRAEAKDGEVDISEGDSGEWRELPAAQPSADDTFLTVEVETTGVYLALLSPVKEPVRVTPEGGHHATPAGPSGVTAGAEERLHGAGRIDFSIIPFSPDRMSLVRELHRSRDGRTSPRCPPMYSLDYDGPPCRRGLTVKLPLPDWMRGAERREILDRLAHYEPAAARDRLGRPGRQEVLRAAHPQVHQLRVPPAARFCLLEAASPSPASCCCLPLLSGRRWALGARAWRQLARGTAAAAAAIRNRCHQRRCGVAPGWREEPAEAVGSPGGYAGMRRRCAARRRESATHRQRRQRQRQSSKRCATRRVGGRELRATAPPVTLQMSGDFRLRHLGESRAREEVCVQFSPALRRPDGACSRSCRPRTATITSDFYDYLLELAADSGEPLDNDEKLVDLAGRETLTFKRDHPLSGSGEQLSNHEFTIGFRDLKAYLDLKPPPAPEEPSDGEAAVAATQTTQNAKPAEQRRGLVQTGRESQGAEPLVLCSTWSGRLSGKRRRADLADGALRRLRSLGDALDGLGRRRLAGLLRRCHAARSAKLTAERLAARGQTRED</sequence>
<evidence type="ECO:0000313" key="2">
    <source>
        <dbReference type="Proteomes" id="UP000095280"/>
    </source>
</evidence>